<protein>
    <submittedName>
        <fullName evidence="1">Uncharacterized protein</fullName>
    </submittedName>
</protein>
<accession>A0A4Y2FS28</accession>
<sequence>MGAQQLMEVLLSLNASLMSMFGGDVPIVLISMQEKGESLIGQDRSCRLGDPSQATNMFFYVPCCVRSCIIVQEQNPSTQEPWSGHTAPSDFHLFPALKSALLGSHFRTCLSNWRKDCEELPSIAGHRLLPGWFLEIDFTVRQMYQCGMRNVEK</sequence>
<comment type="caution">
    <text evidence="1">The sequence shown here is derived from an EMBL/GenBank/DDBJ whole genome shotgun (WGS) entry which is preliminary data.</text>
</comment>
<name>A0A4Y2FS28_ARAVE</name>
<dbReference type="Proteomes" id="UP000499080">
    <property type="component" value="Unassembled WGS sequence"/>
</dbReference>
<reference evidence="1 2" key="1">
    <citation type="journal article" date="2019" name="Sci. Rep.">
        <title>Orb-weaving spider Araneus ventricosus genome elucidates the spidroin gene catalogue.</title>
        <authorList>
            <person name="Kono N."/>
            <person name="Nakamura H."/>
            <person name="Ohtoshi R."/>
            <person name="Moran D.A.P."/>
            <person name="Shinohara A."/>
            <person name="Yoshida Y."/>
            <person name="Fujiwara M."/>
            <person name="Mori M."/>
            <person name="Tomita M."/>
            <person name="Arakawa K."/>
        </authorList>
    </citation>
    <scope>NUCLEOTIDE SEQUENCE [LARGE SCALE GENOMIC DNA]</scope>
</reference>
<evidence type="ECO:0000313" key="1">
    <source>
        <dbReference type="EMBL" id="GBM44310.1"/>
    </source>
</evidence>
<proteinExistence type="predicted"/>
<dbReference type="AlphaFoldDB" id="A0A4Y2FS28"/>
<gene>
    <name evidence="1" type="ORF">AVEN_244501_1</name>
</gene>
<evidence type="ECO:0000313" key="2">
    <source>
        <dbReference type="Proteomes" id="UP000499080"/>
    </source>
</evidence>
<dbReference type="OrthoDB" id="25402at2759"/>
<keyword evidence="2" id="KW-1185">Reference proteome</keyword>
<organism evidence="1 2">
    <name type="scientific">Araneus ventricosus</name>
    <name type="common">Orbweaver spider</name>
    <name type="synonym">Epeira ventricosa</name>
    <dbReference type="NCBI Taxonomy" id="182803"/>
    <lineage>
        <taxon>Eukaryota</taxon>
        <taxon>Metazoa</taxon>
        <taxon>Ecdysozoa</taxon>
        <taxon>Arthropoda</taxon>
        <taxon>Chelicerata</taxon>
        <taxon>Arachnida</taxon>
        <taxon>Araneae</taxon>
        <taxon>Araneomorphae</taxon>
        <taxon>Entelegynae</taxon>
        <taxon>Araneoidea</taxon>
        <taxon>Araneidae</taxon>
        <taxon>Araneus</taxon>
    </lineage>
</organism>
<dbReference type="EMBL" id="BGPR01097098">
    <property type="protein sequence ID" value="GBM44310.1"/>
    <property type="molecule type" value="Genomic_DNA"/>
</dbReference>